<evidence type="ECO:0000313" key="1">
    <source>
        <dbReference type="EMBL" id="KAF5836661.1"/>
    </source>
</evidence>
<gene>
    <name evidence="1" type="ORF">DUNSADRAFT_5620</name>
</gene>
<dbReference type="Proteomes" id="UP000815325">
    <property type="component" value="Unassembled WGS sequence"/>
</dbReference>
<accession>A0ABQ7GPZ7</accession>
<proteinExistence type="predicted"/>
<evidence type="ECO:0008006" key="3">
    <source>
        <dbReference type="Google" id="ProtNLM"/>
    </source>
</evidence>
<keyword evidence="2" id="KW-1185">Reference proteome</keyword>
<name>A0ABQ7GPZ7_DUNSA</name>
<protein>
    <recommendedName>
        <fullName evidence="3">ATP-dependent DNA helicase</fullName>
    </recommendedName>
</protein>
<reference evidence="1" key="1">
    <citation type="submission" date="2017-08" db="EMBL/GenBank/DDBJ databases">
        <authorList>
            <person name="Polle J.E."/>
            <person name="Barry K."/>
            <person name="Cushman J."/>
            <person name="Schmutz J."/>
            <person name="Tran D."/>
            <person name="Hathwaick L.T."/>
            <person name="Yim W.C."/>
            <person name="Jenkins J."/>
            <person name="Mckie-Krisberg Z.M."/>
            <person name="Prochnik S."/>
            <person name="Lindquist E."/>
            <person name="Dockter R.B."/>
            <person name="Adam C."/>
            <person name="Molina H."/>
            <person name="Bunkerborg J."/>
            <person name="Jin E."/>
            <person name="Buchheim M."/>
            <person name="Magnuson J."/>
        </authorList>
    </citation>
    <scope>NUCLEOTIDE SEQUENCE</scope>
    <source>
        <strain evidence="1">CCAP 19/18</strain>
    </source>
</reference>
<sequence length="225" mass="25109">MHHAAALSRQEEGDLFGGHHFLLCGDPCQHAPVKGHTLHSPRAVSGRSSGATDMAREGQQLYFNIQRVLLTTQHRRSQDPGAAKLARYSNMFDGLSHAPRSNIEEFVRDLQSRLCHNDRVWTAKDPRVMVLRHCVRSTVNFCFAAMQASLNNRRVLMWPARHSRTGGGQLSEEELLLARQESPKSANGVPAVQIYFDGMRVAFTDSQAPEAGRINNNFGVARKIL</sequence>
<evidence type="ECO:0000313" key="2">
    <source>
        <dbReference type="Proteomes" id="UP000815325"/>
    </source>
</evidence>
<comment type="caution">
    <text evidence="1">The sequence shown here is derived from an EMBL/GenBank/DDBJ whole genome shotgun (WGS) entry which is preliminary data.</text>
</comment>
<organism evidence="1 2">
    <name type="scientific">Dunaliella salina</name>
    <name type="common">Green alga</name>
    <name type="synonym">Protococcus salinus</name>
    <dbReference type="NCBI Taxonomy" id="3046"/>
    <lineage>
        <taxon>Eukaryota</taxon>
        <taxon>Viridiplantae</taxon>
        <taxon>Chlorophyta</taxon>
        <taxon>core chlorophytes</taxon>
        <taxon>Chlorophyceae</taxon>
        <taxon>CS clade</taxon>
        <taxon>Chlamydomonadales</taxon>
        <taxon>Dunaliellaceae</taxon>
        <taxon>Dunaliella</taxon>
    </lineage>
</organism>
<dbReference type="EMBL" id="MU069649">
    <property type="protein sequence ID" value="KAF5836661.1"/>
    <property type="molecule type" value="Genomic_DNA"/>
</dbReference>